<dbReference type="OrthoDB" id="185373at2759"/>
<gene>
    <name evidence="2" type="ORF">PsYK624_015830</name>
</gene>
<keyword evidence="3" id="KW-1185">Reference proteome</keyword>
<dbReference type="AlphaFoldDB" id="A0A9P3G0K2"/>
<feature type="compositionally biased region" description="Basic and acidic residues" evidence="1">
    <location>
        <begin position="597"/>
        <end position="607"/>
    </location>
</feature>
<evidence type="ECO:0000313" key="3">
    <source>
        <dbReference type="Proteomes" id="UP000703269"/>
    </source>
</evidence>
<protein>
    <submittedName>
        <fullName evidence="2">Uncharacterized protein</fullName>
    </submittedName>
</protein>
<feature type="compositionally biased region" description="Polar residues" evidence="1">
    <location>
        <begin position="1"/>
        <end position="15"/>
    </location>
</feature>
<proteinExistence type="predicted"/>
<sequence>MIAMSQQKTPSSGWDNSLFEDVSEDYSPPEAAPSNLPEIPQNSSEALAQLVRDGEYSTALKVKKDLEQLGISIEQDACYLAAALRSIRRVPRSPVNVLTPRHIHLFNAWAALVPATPAVRDDPFFQYAVWTKGNPHVTALQRSALKAAHMGYATQVGPVVVPYLARYSSTRAITRFMVAFAAADRSATTSTRQHKQTFKRLYGIAVRSLCFRSQARAAYDLSRYAKRQGYTVNQFTLRLLRSAVGTSYAEGARKLGRQLCDTQKELKDMPFIASRPHLLRRFQKAIDKGHMPTRHALRDFIRQCIQHRDDEAYNRLFALFQEHPTRRPYALNYWASVEIDYHLREGSPDAAFQAFYEIFHIDDVPQSVRKALRMLMNSKHHPRRRPKAVKDKIWPDSRVTVLFWRTLLPMLSPSQLGQAYSEFVSRFSSMAERRAYIRNPAQVPPGIARKMEKNLTDLSANRPADTPPPYTGHHFRLFLRAYAKLHNTKAIMKITRRAAGTKWRASRADVRVIAQTWANAGSGRRLMFLLERLRRDAMFERHTSAVDGYRDGIRFMMQNQRYKDAAVLAKQLVRRLKHKAASDPLLRLLYARLSERQHAKKAADSPREQPTPSHTRQRTRIGRDTLAPRHTRLRA</sequence>
<accession>A0A9P3G0K2</accession>
<reference evidence="2 3" key="1">
    <citation type="submission" date="2021-08" db="EMBL/GenBank/DDBJ databases">
        <title>Draft Genome Sequence of Phanerochaete sordida strain YK-624.</title>
        <authorList>
            <person name="Mori T."/>
            <person name="Dohra H."/>
            <person name="Suzuki T."/>
            <person name="Kawagishi H."/>
            <person name="Hirai H."/>
        </authorList>
    </citation>
    <scope>NUCLEOTIDE SEQUENCE [LARGE SCALE GENOMIC DNA]</scope>
    <source>
        <strain evidence="2 3">YK-624</strain>
    </source>
</reference>
<organism evidence="2 3">
    <name type="scientific">Phanerochaete sordida</name>
    <dbReference type="NCBI Taxonomy" id="48140"/>
    <lineage>
        <taxon>Eukaryota</taxon>
        <taxon>Fungi</taxon>
        <taxon>Dikarya</taxon>
        <taxon>Basidiomycota</taxon>
        <taxon>Agaricomycotina</taxon>
        <taxon>Agaricomycetes</taxon>
        <taxon>Polyporales</taxon>
        <taxon>Phanerochaetaceae</taxon>
        <taxon>Phanerochaete</taxon>
    </lineage>
</organism>
<dbReference type="Proteomes" id="UP000703269">
    <property type="component" value="Unassembled WGS sequence"/>
</dbReference>
<evidence type="ECO:0000256" key="1">
    <source>
        <dbReference type="SAM" id="MobiDB-lite"/>
    </source>
</evidence>
<feature type="region of interest" description="Disordered" evidence="1">
    <location>
        <begin position="597"/>
        <end position="635"/>
    </location>
</feature>
<comment type="caution">
    <text evidence="2">The sequence shown here is derived from an EMBL/GenBank/DDBJ whole genome shotgun (WGS) entry which is preliminary data.</text>
</comment>
<dbReference type="EMBL" id="BPQB01000002">
    <property type="protein sequence ID" value="GJE85504.1"/>
    <property type="molecule type" value="Genomic_DNA"/>
</dbReference>
<evidence type="ECO:0000313" key="2">
    <source>
        <dbReference type="EMBL" id="GJE85504.1"/>
    </source>
</evidence>
<name>A0A9P3G0K2_9APHY</name>
<feature type="region of interest" description="Disordered" evidence="1">
    <location>
        <begin position="1"/>
        <end position="40"/>
    </location>
</feature>